<dbReference type="EMBL" id="BEGY01000135">
    <property type="protein sequence ID" value="GAX84787.1"/>
    <property type="molecule type" value="Genomic_DNA"/>
</dbReference>
<evidence type="ECO:0000259" key="2">
    <source>
        <dbReference type="Pfam" id="PF19066"/>
    </source>
</evidence>
<dbReference type="PANTHER" id="PTHR10290">
    <property type="entry name" value="DNA TOPOISOMERASE I"/>
    <property type="match status" value="1"/>
</dbReference>
<organism evidence="3 4">
    <name type="scientific">Chlamydomonas eustigma</name>
    <dbReference type="NCBI Taxonomy" id="1157962"/>
    <lineage>
        <taxon>Eukaryota</taxon>
        <taxon>Viridiplantae</taxon>
        <taxon>Chlorophyta</taxon>
        <taxon>core chlorophytes</taxon>
        <taxon>Chlorophyceae</taxon>
        <taxon>CS clade</taxon>
        <taxon>Chlamydomonadales</taxon>
        <taxon>Chlamydomonadaceae</taxon>
        <taxon>Chlamydomonas</taxon>
    </lineage>
</organism>
<proteinExistence type="predicted"/>
<dbReference type="InterPro" id="IPR008336">
    <property type="entry name" value="TopoI_DNA-bd_euk"/>
</dbReference>
<gene>
    <name evidence="3" type="ORF">CEUSTIGMA_g12208.t1</name>
</gene>
<accession>A0A250XNY6</accession>
<dbReference type="InterPro" id="IPR013030">
    <property type="entry name" value="DNA_topo_DNA_db_N_dom2"/>
</dbReference>
<evidence type="ECO:0000259" key="1">
    <source>
        <dbReference type="Pfam" id="PF02919"/>
    </source>
</evidence>
<dbReference type="GO" id="GO:0006265">
    <property type="term" value="P:DNA topological change"/>
    <property type="evidence" value="ECO:0007669"/>
    <property type="project" value="InterPro"/>
</dbReference>
<evidence type="ECO:0000313" key="3">
    <source>
        <dbReference type="EMBL" id="GAX84787.1"/>
    </source>
</evidence>
<sequence>MSEVIWYRDPTGFMSGDRASRILPEPHTGMDAQLNAIFRFSIYAAILISVYRRSLTPGIAILATVGLGTAAVHESRAQRDKAQRESMDLIGVVEDPVRGGFCVKPTRDNPYMNVLISDIGDFPERPGACDITRKQVRDTADDLAGEDLYVDSDEVYEGKTMLTRQFTTNPYTTIPNDQNSFAKWLYLPAPRGRGTCREGDGDACAGRIFHYYPSVRLDPIAEEAITLFLRAGGIVEQKRATLLGGKAAARNFWDDWVRLLPKDTPIRALELCDLTRIVPLAMKKKRGDTGEKKKNGEEYGTAWALLDGARVALIPPIVDRPGIYVGRNATRHLIGRYRGRIRSSDVSINLSRGARVPAASDGGA</sequence>
<keyword evidence="4" id="KW-1185">Reference proteome</keyword>
<feature type="non-terminal residue" evidence="3">
    <location>
        <position position="364"/>
    </location>
</feature>
<dbReference type="InterPro" id="IPR051062">
    <property type="entry name" value="Topoisomerase_IB"/>
</dbReference>
<dbReference type="InterPro" id="IPR036202">
    <property type="entry name" value="TopoI_DNA-bd_euk_N_sf"/>
</dbReference>
<dbReference type="GO" id="GO:0007059">
    <property type="term" value="P:chromosome segregation"/>
    <property type="evidence" value="ECO:0007669"/>
    <property type="project" value="TreeGrafter"/>
</dbReference>
<feature type="domain" description="DNA topoisomerase I DNA binding eukaryotic-type" evidence="1">
    <location>
        <begin position="214"/>
        <end position="362"/>
    </location>
</feature>
<dbReference type="Pfam" id="PF19066">
    <property type="entry name" value="P9_TM"/>
    <property type="match status" value="1"/>
</dbReference>
<evidence type="ECO:0000313" key="4">
    <source>
        <dbReference type="Proteomes" id="UP000232323"/>
    </source>
</evidence>
<dbReference type="GO" id="GO:0003917">
    <property type="term" value="F:DNA topoisomerase type I (single strand cut, ATP-independent) activity"/>
    <property type="evidence" value="ECO:0007669"/>
    <property type="project" value="InterPro"/>
</dbReference>
<feature type="domain" description="Minor capsid protein P9 transmembrane helices" evidence="2">
    <location>
        <begin position="5"/>
        <end position="72"/>
    </location>
</feature>
<protein>
    <submittedName>
        <fullName evidence="3">Uncharacterized protein</fullName>
    </submittedName>
</protein>
<dbReference type="STRING" id="1157962.A0A250XNY6"/>
<dbReference type="GO" id="GO:0005694">
    <property type="term" value="C:chromosome"/>
    <property type="evidence" value="ECO:0007669"/>
    <property type="project" value="InterPro"/>
</dbReference>
<dbReference type="Proteomes" id="UP000232323">
    <property type="component" value="Unassembled WGS sequence"/>
</dbReference>
<dbReference type="SUPFAM" id="SSF56741">
    <property type="entry name" value="Eukaryotic DNA topoisomerase I, N-terminal DNA-binding fragment"/>
    <property type="match status" value="1"/>
</dbReference>
<dbReference type="GO" id="GO:0003677">
    <property type="term" value="F:DNA binding"/>
    <property type="evidence" value="ECO:0007669"/>
    <property type="project" value="InterPro"/>
</dbReference>
<name>A0A250XNY6_9CHLO</name>
<dbReference type="Gene3D" id="2.170.11.10">
    <property type="entry name" value="DNA Topoisomerase I, domain 2"/>
    <property type="match status" value="1"/>
</dbReference>
<dbReference type="AlphaFoldDB" id="A0A250XNY6"/>
<dbReference type="GO" id="GO:0005730">
    <property type="term" value="C:nucleolus"/>
    <property type="evidence" value="ECO:0007669"/>
    <property type="project" value="TreeGrafter"/>
</dbReference>
<dbReference type="PANTHER" id="PTHR10290:SF23">
    <property type="entry name" value="DNA TOPOISOMERASE 1 BETA"/>
    <property type="match status" value="1"/>
</dbReference>
<dbReference type="Pfam" id="PF02919">
    <property type="entry name" value="Topoisom_I_N"/>
    <property type="match status" value="1"/>
</dbReference>
<comment type="caution">
    <text evidence="3">The sequence shown here is derived from an EMBL/GenBank/DDBJ whole genome shotgun (WGS) entry which is preliminary data.</text>
</comment>
<dbReference type="InterPro" id="IPR043915">
    <property type="entry name" value="P9_TM"/>
</dbReference>
<reference evidence="3 4" key="1">
    <citation type="submission" date="2017-08" db="EMBL/GenBank/DDBJ databases">
        <title>Acidophilic green algal genome provides insights into adaptation to an acidic environment.</title>
        <authorList>
            <person name="Hirooka S."/>
            <person name="Hirose Y."/>
            <person name="Kanesaki Y."/>
            <person name="Higuchi S."/>
            <person name="Fujiwara T."/>
            <person name="Onuma R."/>
            <person name="Era A."/>
            <person name="Ohbayashi R."/>
            <person name="Uzuka A."/>
            <person name="Nozaki H."/>
            <person name="Yoshikawa H."/>
            <person name="Miyagishima S.Y."/>
        </authorList>
    </citation>
    <scope>NUCLEOTIDE SEQUENCE [LARGE SCALE GENOMIC DNA]</scope>
    <source>
        <strain evidence="3 4">NIES-2499</strain>
    </source>
</reference>
<dbReference type="GO" id="GO:0006260">
    <property type="term" value="P:DNA replication"/>
    <property type="evidence" value="ECO:0007669"/>
    <property type="project" value="TreeGrafter"/>
</dbReference>